<dbReference type="InterPro" id="IPR050534">
    <property type="entry name" value="Coronavir_polyprotein_1ab"/>
</dbReference>
<keyword evidence="2" id="KW-0378">Hydrolase</keyword>
<evidence type="ECO:0000256" key="1">
    <source>
        <dbReference type="ARBA" id="ARBA00022741"/>
    </source>
</evidence>
<evidence type="ECO:0000313" key="7">
    <source>
        <dbReference type="EMBL" id="TFF04401.1"/>
    </source>
</evidence>
<accession>A0A4Y8QYR8</accession>
<dbReference type="Gene3D" id="3.40.50.300">
    <property type="entry name" value="P-loop containing nucleotide triphosphate hydrolases"/>
    <property type="match status" value="2"/>
</dbReference>
<organism evidence="7 8">
    <name type="scientific">Cellulosimicrobium funkei</name>
    <dbReference type="NCBI Taxonomy" id="264251"/>
    <lineage>
        <taxon>Bacteria</taxon>
        <taxon>Bacillati</taxon>
        <taxon>Actinomycetota</taxon>
        <taxon>Actinomycetes</taxon>
        <taxon>Micrococcales</taxon>
        <taxon>Promicromonosporaceae</taxon>
        <taxon>Cellulosimicrobium</taxon>
    </lineage>
</organism>
<dbReference type="EMBL" id="SOZH01000012">
    <property type="protein sequence ID" value="TFF04401.1"/>
    <property type="molecule type" value="Genomic_DNA"/>
</dbReference>
<dbReference type="SUPFAM" id="SSF52540">
    <property type="entry name" value="P-loop containing nucleoside triphosphate hydrolases"/>
    <property type="match status" value="1"/>
</dbReference>
<evidence type="ECO:0000256" key="5">
    <source>
        <dbReference type="SAM" id="MobiDB-lite"/>
    </source>
</evidence>
<comment type="caution">
    <text evidence="7">The sequence shown here is derived from an EMBL/GenBank/DDBJ whole genome shotgun (WGS) entry which is preliminary data.</text>
</comment>
<sequence length="425" mass="44879">MRTARGMVTAEAPPRANPPRVPAAHVANPTLARALFAMMAGDRAVVVDSPPGAGKTHLITNLAQQLHDRAGMTVAIAAQTRAQALDVANRTAETGAAVSLLVKHKSVRPPGLSPDVTLVSQGRLRPGLGIVVATTARWLWTPTHTFRTDALLVDEAYQLTYADLGGLGTLADQVTLVGDPGQIDPVVTGETRRWDGWAAGPHQPAPSALLASDSDGHVTSLRLPKTWRLGPATTDLIRPLYSIPFESARPPSHIEDSTGPLPEYWVQHVTVTGGQADPAIALAAATRVRALLASGSVHTLDGARPLTARDVAVVAPHVEQTTMLAAALADQPDVFVGTINQAQGLERHAVVAVHPLAGYATVSPFATDLGRTCVALSRHRSHLTVVADDRTSAVLARTLRDHPEDTATRTQQHLLDTLTNQGARP</sequence>
<evidence type="ECO:0000259" key="6">
    <source>
        <dbReference type="Pfam" id="PF13087"/>
    </source>
</evidence>
<evidence type="ECO:0000313" key="8">
    <source>
        <dbReference type="Proteomes" id="UP000298003"/>
    </source>
</evidence>
<feature type="domain" description="DNA2/NAM7 helicase-like C-terminal" evidence="6">
    <location>
        <begin position="291"/>
        <end position="388"/>
    </location>
</feature>
<gene>
    <name evidence="7" type="ORF">E1O70_18315</name>
</gene>
<keyword evidence="1" id="KW-0547">Nucleotide-binding</keyword>
<keyword evidence="4" id="KW-0067">ATP-binding</keyword>
<feature type="region of interest" description="Disordered" evidence="5">
    <location>
        <begin position="1"/>
        <end position="21"/>
    </location>
</feature>
<dbReference type="GO" id="GO:0016787">
    <property type="term" value="F:hydrolase activity"/>
    <property type="evidence" value="ECO:0007669"/>
    <property type="project" value="UniProtKB-KW"/>
</dbReference>
<keyword evidence="3 7" id="KW-0347">Helicase</keyword>
<name>A0A4Y8QYR8_9MICO</name>
<dbReference type="Pfam" id="PF13604">
    <property type="entry name" value="AAA_30"/>
    <property type="match status" value="1"/>
</dbReference>
<dbReference type="PANTHER" id="PTHR43788">
    <property type="entry name" value="DNA2/NAM7 HELICASE FAMILY MEMBER"/>
    <property type="match status" value="1"/>
</dbReference>
<dbReference type="Pfam" id="PF13087">
    <property type="entry name" value="AAA_12"/>
    <property type="match status" value="1"/>
</dbReference>
<evidence type="ECO:0000256" key="4">
    <source>
        <dbReference type="ARBA" id="ARBA00022840"/>
    </source>
</evidence>
<dbReference type="InterPro" id="IPR041679">
    <property type="entry name" value="DNA2/NAM7-like_C"/>
</dbReference>
<dbReference type="PANTHER" id="PTHR43788:SF8">
    <property type="entry name" value="DNA-BINDING PROTEIN SMUBP-2"/>
    <property type="match status" value="1"/>
</dbReference>
<protein>
    <submittedName>
        <fullName evidence="7">Helicase</fullName>
    </submittedName>
</protein>
<evidence type="ECO:0000256" key="3">
    <source>
        <dbReference type="ARBA" id="ARBA00022806"/>
    </source>
</evidence>
<dbReference type="GO" id="GO:0005524">
    <property type="term" value="F:ATP binding"/>
    <property type="evidence" value="ECO:0007669"/>
    <property type="project" value="UniProtKB-KW"/>
</dbReference>
<keyword evidence="8" id="KW-1185">Reference proteome</keyword>
<dbReference type="InterPro" id="IPR027417">
    <property type="entry name" value="P-loop_NTPase"/>
</dbReference>
<proteinExistence type="predicted"/>
<reference evidence="7 8" key="1">
    <citation type="submission" date="2019-03" db="EMBL/GenBank/DDBJ databases">
        <title>Cellulosimicrobium funkei JCM14302 Assembly.</title>
        <authorList>
            <person name="Dou T."/>
        </authorList>
    </citation>
    <scope>NUCLEOTIDE SEQUENCE [LARGE SCALE GENOMIC DNA]</scope>
    <source>
        <strain evidence="7 8">JCM 14302</strain>
    </source>
</reference>
<evidence type="ECO:0000256" key="2">
    <source>
        <dbReference type="ARBA" id="ARBA00022801"/>
    </source>
</evidence>
<dbReference type="Proteomes" id="UP000298003">
    <property type="component" value="Unassembled WGS sequence"/>
</dbReference>
<dbReference type="GO" id="GO:0043139">
    <property type="term" value="F:5'-3' DNA helicase activity"/>
    <property type="evidence" value="ECO:0007669"/>
    <property type="project" value="TreeGrafter"/>
</dbReference>
<dbReference type="AlphaFoldDB" id="A0A4Y8QYR8"/>